<evidence type="ECO:0000313" key="1">
    <source>
        <dbReference type="EMBL" id="OXE50887.1"/>
    </source>
</evidence>
<accession>A0A227KSQ9</accession>
<evidence type="ECO:0008006" key="3">
    <source>
        <dbReference type="Google" id="ProtNLM"/>
    </source>
</evidence>
<name>A0A227KSQ9_9BURK</name>
<proteinExistence type="predicted"/>
<dbReference type="Pfam" id="PF11753">
    <property type="entry name" value="DUF3310"/>
    <property type="match status" value="1"/>
</dbReference>
<dbReference type="EMBL" id="NHMP01000001">
    <property type="protein sequence ID" value="OXE50887.1"/>
    <property type="molecule type" value="Genomic_DNA"/>
</dbReference>
<comment type="caution">
    <text evidence="1">The sequence shown here is derived from an EMBL/GenBank/DDBJ whole genome shotgun (WGS) entry which is preliminary data.</text>
</comment>
<dbReference type="InterPro" id="IPR021739">
    <property type="entry name" value="SaV-like"/>
</dbReference>
<dbReference type="RefSeq" id="WP_066590781.1">
    <property type="nucleotide sequence ID" value="NZ_CAMVZA010000002.1"/>
</dbReference>
<reference evidence="2" key="1">
    <citation type="submission" date="2017-05" db="EMBL/GenBank/DDBJ databases">
        <title>Improved OligoMM genomes.</title>
        <authorList>
            <person name="Garzetti D."/>
        </authorList>
    </citation>
    <scope>NUCLEOTIDE SEQUENCE [LARGE SCALE GENOMIC DNA]</scope>
    <source>
        <strain evidence="2">YL45</strain>
    </source>
</reference>
<evidence type="ECO:0000313" key="2">
    <source>
        <dbReference type="Proteomes" id="UP000214610"/>
    </source>
</evidence>
<dbReference type="GeneID" id="78363075"/>
<organism evidence="1 2">
    <name type="scientific">Turicimonas muris</name>
    <dbReference type="NCBI Taxonomy" id="1796652"/>
    <lineage>
        <taxon>Bacteria</taxon>
        <taxon>Pseudomonadati</taxon>
        <taxon>Pseudomonadota</taxon>
        <taxon>Betaproteobacteria</taxon>
        <taxon>Burkholderiales</taxon>
        <taxon>Sutterellaceae</taxon>
        <taxon>Turicimonas</taxon>
    </lineage>
</organism>
<gene>
    <name evidence="1" type="ORF">ADH67_00870</name>
</gene>
<dbReference type="Proteomes" id="UP000214610">
    <property type="component" value="Unassembled WGS sequence"/>
</dbReference>
<dbReference type="AlphaFoldDB" id="A0A227KSQ9"/>
<sequence length="129" mass="15174">MSTDIVNHPAHYESQAIVIQPIDLYEKLPFCLGNALKYVFRAGHKDGSSELEDLKKALWYLERNQRSPGAVSIEEDNEDDFYKLASCLQFSKSEILRISYRFSSNYFTFWGYLQDNVRHRIVKLEREKC</sequence>
<keyword evidence="2" id="KW-1185">Reference proteome</keyword>
<protein>
    <recommendedName>
        <fullName evidence="3">DUF3310 domain-containing protein</fullName>
    </recommendedName>
</protein>